<name>A0AAP0IGP0_9MAGN</name>
<dbReference type="AlphaFoldDB" id="A0AAP0IGP0"/>
<dbReference type="EMBL" id="JBBNAF010000009">
    <property type="protein sequence ID" value="KAK9115214.1"/>
    <property type="molecule type" value="Genomic_DNA"/>
</dbReference>
<evidence type="ECO:0000313" key="1">
    <source>
        <dbReference type="EMBL" id="KAK9115214.1"/>
    </source>
</evidence>
<evidence type="ECO:0000313" key="2">
    <source>
        <dbReference type="Proteomes" id="UP001420932"/>
    </source>
</evidence>
<protein>
    <submittedName>
        <fullName evidence="1">Uncharacterized protein</fullName>
    </submittedName>
</protein>
<sequence>MITYASTGRRSQLRYTENKWTMNLPADDGGLLKPDGVEGLQVSEVGVVGIVEAVSLVGVMEALGRWLRCLSR</sequence>
<organism evidence="1 2">
    <name type="scientific">Stephania yunnanensis</name>
    <dbReference type="NCBI Taxonomy" id="152371"/>
    <lineage>
        <taxon>Eukaryota</taxon>
        <taxon>Viridiplantae</taxon>
        <taxon>Streptophyta</taxon>
        <taxon>Embryophyta</taxon>
        <taxon>Tracheophyta</taxon>
        <taxon>Spermatophyta</taxon>
        <taxon>Magnoliopsida</taxon>
        <taxon>Ranunculales</taxon>
        <taxon>Menispermaceae</taxon>
        <taxon>Menispermoideae</taxon>
        <taxon>Cissampelideae</taxon>
        <taxon>Stephania</taxon>
    </lineage>
</organism>
<keyword evidence="2" id="KW-1185">Reference proteome</keyword>
<proteinExistence type="predicted"/>
<accession>A0AAP0IGP0</accession>
<gene>
    <name evidence="1" type="ORF">Syun_022011</name>
</gene>
<reference evidence="1 2" key="1">
    <citation type="submission" date="2024-01" db="EMBL/GenBank/DDBJ databases">
        <title>Genome assemblies of Stephania.</title>
        <authorList>
            <person name="Yang L."/>
        </authorList>
    </citation>
    <scope>NUCLEOTIDE SEQUENCE [LARGE SCALE GENOMIC DNA]</scope>
    <source>
        <strain evidence="1">YNDBR</strain>
        <tissue evidence="1">Leaf</tissue>
    </source>
</reference>
<comment type="caution">
    <text evidence="1">The sequence shown here is derived from an EMBL/GenBank/DDBJ whole genome shotgun (WGS) entry which is preliminary data.</text>
</comment>
<dbReference type="Proteomes" id="UP001420932">
    <property type="component" value="Unassembled WGS sequence"/>
</dbReference>